<accession>A0A073ITK3</accession>
<dbReference type="GeneID" id="90983011"/>
<dbReference type="STRING" id="2754.EH55_00370"/>
<dbReference type="EMBL" id="JMKI01000012">
    <property type="protein sequence ID" value="KEJ92895.1"/>
    <property type="molecule type" value="Genomic_DNA"/>
</dbReference>
<dbReference type="Proteomes" id="UP000027665">
    <property type="component" value="Unassembled WGS sequence"/>
</dbReference>
<protein>
    <recommendedName>
        <fullName evidence="3">DUF2922 domain-containing protein</fullName>
    </recommendedName>
</protein>
<dbReference type="RefSeq" id="WP_037974900.1">
    <property type="nucleotide sequence ID" value="NZ_JAWRIX010000035.1"/>
</dbReference>
<organism evidence="1 2">
    <name type="scientific">Synergistes jonesii</name>
    <dbReference type="NCBI Taxonomy" id="2754"/>
    <lineage>
        <taxon>Bacteria</taxon>
        <taxon>Thermotogati</taxon>
        <taxon>Synergistota</taxon>
        <taxon>Synergistia</taxon>
        <taxon>Synergistales</taxon>
        <taxon>Synergistaceae</taxon>
        <taxon>Synergistes</taxon>
    </lineage>
</organism>
<evidence type="ECO:0000313" key="2">
    <source>
        <dbReference type="Proteomes" id="UP000027665"/>
    </source>
</evidence>
<keyword evidence="2" id="KW-1185">Reference proteome</keyword>
<dbReference type="InterPro" id="IPR021321">
    <property type="entry name" value="DUF2922"/>
</dbReference>
<evidence type="ECO:0008006" key="3">
    <source>
        <dbReference type="Google" id="ProtNLM"/>
    </source>
</evidence>
<reference evidence="1 2" key="1">
    <citation type="submission" date="2014-04" db="EMBL/GenBank/DDBJ databases">
        <title>Draft Genome Sequence of Synergistes jonesii.</title>
        <authorList>
            <person name="Coil D.A."/>
            <person name="Eisen J.A."/>
            <person name="Holland-Moritz H.E."/>
        </authorList>
    </citation>
    <scope>NUCLEOTIDE SEQUENCE [LARGE SCALE GENOMIC DNA]</scope>
    <source>
        <strain evidence="1 2">78-1</strain>
    </source>
</reference>
<name>A0A073ITK3_9BACT</name>
<comment type="caution">
    <text evidence="1">The sequence shown here is derived from an EMBL/GenBank/DDBJ whole genome shotgun (WGS) entry which is preliminary data.</text>
</comment>
<dbReference type="AlphaFoldDB" id="A0A073ITK3"/>
<dbReference type="OrthoDB" id="5894at2"/>
<dbReference type="Pfam" id="PF11148">
    <property type="entry name" value="DUF2922"/>
    <property type="match status" value="1"/>
</dbReference>
<gene>
    <name evidence="1" type="ORF">EH55_00370</name>
</gene>
<proteinExistence type="predicted"/>
<evidence type="ECO:0000313" key="1">
    <source>
        <dbReference type="EMBL" id="KEJ92895.1"/>
    </source>
</evidence>
<sequence>MKTLKMTFTTEAGKSFALSLNYADPTLLGEGGAARVKSAADLILAQQPFDVTLVSCDSAVLIDRSESAIDIAAAGV</sequence>